<name>A0A392PUV0_9FABA</name>
<dbReference type="EMBL" id="LXQA010095777">
    <property type="protein sequence ID" value="MCI15279.1"/>
    <property type="molecule type" value="Genomic_DNA"/>
</dbReference>
<sequence>RPAVTAGNPFPNWSSVELRVKELEVQDSSCDKETN</sequence>
<accession>A0A392PUV0</accession>
<reference evidence="1 2" key="1">
    <citation type="journal article" date="2018" name="Front. Plant Sci.">
        <title>Red Clover (Trifolium pratense) and Zigzag Clover (T. medium) - A Picture of Genomic Similarities and Differences.</title>
        <authorList>
            <person name="Dluhosova J."/>
            <person name="Istvanek J."/>
            <person name="Nedelnik J."/>
            <person name="Repkova J."/>
        </authorList>
    </citation>
    <scope>NUCLEOTIDE SEQUENCE [LARGE SCALE GENOMIC DNA]</scope>
    <source>
        <strain evidence="2">cv. 10/8</strain>
        <tissue evidence="1">Leaf</tissue>
    </source>
</reference>
<feature type="non-terminal residue" evidence="1">
    <location>
        <position position="1"/>
    </location>
</feature>
<organism evidence="1 2">
    <name type="scientific">Trifolium medium</name>
    <dbReference type="NCBI Taxonomy" id="97028"/>
    <lineage>
        <taxon>Eukaryota</taxon>
        <taxon>Viridiplantae</taxon>
        <taxon>Streptophyta</taxon>
        <taxon>Embryophyta</taxon>
        <taxon>Tracheophyta</taxon>
        <taxon>Spermatophyta</taxon>
        <taxon>Magnoliopsida</taxon>
        <taxon>eudicotyledons</taxon>
        <taxon>Gunneridae</taxon>
        <taxon>Pentapetalae</taxon>
        <taxon>rosids</taxon>
        <taxon>fabids</taxon>
        <taxon>Fabales</taxon>
        <taxon>Fabaceae</taxon>
        <taxon>Papilionoideae</taxon>
        <taxon>50 kb inversion clade</taxon>
        <taxon>NPAAA clade</taxon>
        <taxon>Hologalegina</taxon>
        <taxon>IRL clade</taxon>
        <taxon>Trifolieae</taxon>
        <taxon>Trifolium</taxon>
    </lineage>
</organism>
<dbReference type="Proteomes" id="UP000265520">
    <property type="component" value="Unassembled WGS sequence"/>
</dbReference>
<dbReference type="AlphaFoldDB" id="A0A392PUV0"/>
<evidence type="ECO:0000313" key="1">
    <source>
        <dbReference type="EMBL" id="MCI15279.1"/>
    </source>
</evidence>
<comment type="caution">
    <text evidence="1">The sequence shown here is derived from an EMBL/GenBank/DDBJ whole genome shotgun (WGS) entry which is preliminary data.</text>
</comment>
<proteinExistence type="predicted"/>
<protein>
    <submittedName>
        <fullName evidence="1">Uncharacterized protein</fullName>
    </submittedName>
</protein>
<evidence type="ECO:0000313" key="2">
    <source>
        <dbReference type="Proteomes" id="UP000265520"/>
    </source>
</evidence>
<keyword evidence="2" id="KW-1185">Reference proteome</keyword>